<evidence type="ECO:0000313" key="2">
    <source>
        <dbReference type="EMBL" id="PAV04436.1"/>
    </source>
</evidence>
<sequence>MSPEDYNKKVNEETSRTRISRLKNMKRVEMEYLDAVKKQIGYWNNQINAADPQKDEDRYNELKKNAEKEKEHIRQVQDELNRINQEIERELNIRK</sequence>
<accession>A0A2A2H556</accession>
<dbReference type="Proteomes" id="UP000217784">
    <property type="component" value="Unassembled WGS sequence"/>
</dbReference>
<dbReference type="EMBL" id="LMVM01000023">
    <property type="protein sequence ID" value="PAV04436.1"/>
    <property type="molecule type" value="Genomic_DNA"/>
</dbReference>
<proteinExistence type="predicted"/>
<protein>
    <submittedName>
        <fullName evidence="2">Uncharacterized protein</fullName>
    </submittedName>
</protein>
<dbReference type="OrthoDB" id="374458at2157"/>
<comment type="caution">
    <text evidence="2">The sequence shown here is derived from an EMBL/GenBank/DDBJ whole genome shotgun (WGS) entry which is preliminary data.</text>
</comment>
<evidence type="ECO:0000313" key="3">
    <source>
        <dbReference type="Proteomes" id="UP000217784"/>
    </source>
</evidence>
<feature type="coiled-coil region" evidence="1">
    <location>
        <begin position="56"/>
        <end position="93"/>
    </location>
</feature>
<organism evidence="2 3">
    <name type="scientific">Methanobacterium bryantii</name>
    <dbReference type="NCBI Taxonomy" id="2161"/>
    <lineage>
        <taxon>Archaea</taxon>
        <taxon>Methanobacteriati</taxon>
        <taxon>Methanobacteriota</taxon>
        <taxon>Methanomada group</taxon>
        <taxon>Methanobacteria</taxon>
        <taxon>Methanobacteriales</taxon>
        <taxon>Methanobacteriaceae</taxon>
        <taxon>Methanobacterium</taxon>
    </lineage>
</organism>
<dbReference type="RefSeq" id="WP_069582728.1">
    <property type="nucleotide sequence ID" value="NZ_LMVM01000023.1"/>
</dbReference>
<reference evidence="2 3" key="1">
    <citation type="journal article" date="2017" name="BMC Genomics">
        <title>Genomic analysis of methanogenic archaea reveals a shift towards energy conservation.</title>
        <authorList>
            <person name="Gilmore S.P."/>
            <person name="Henske J.K."/>
            <person name="Sexton J.A."/>
            <person name="Solomon K.V."/>
            <person name="Seppala S."/>
            <person name="Yoo J.I."/>
            <person name="Huyett L.M."/>
            <person name="Pressman A."/>
            <person name="Cogan J.Z."/>
            <person name="Kivenson V."/>
            <person name="Peng X."/>
            <person name="Tan Y."/>
            <person name="Valentine D.L."/>
            <person name="O'Malley M.A."/>
        </authorList>
    </citation>
    <scope>NUCLEOTIDE SEQUENCE [LARGE SCALE GENOMIC DNA]</scope>
    <source>
        <strain evidence="2 3">M.o.H.</strain>
    </source>
</reference>
<keyword evidence="1" id="KW-0175">Coiled coil</keyword>
<name>A0A2A2H556_METBR</name>
<dbReference type="AlphaFoldDB" id="A0A2A2H556"/>
<gene>
    <name evidence="2" type="ORF">ASJ80_06245</name>
</gene>
<keyword evidence="3" id="KW-1185">Reference proteome</keyword>
<evidence type="ECO:0000256" key="1">
    <source>
        <dbReference type="SAM" id="Coils"/>
    </source>
</evidence>